<feature type="transmembrane region" description="Helical" evidence="17">
    <location>
        <begin position="178"/>
        <end position="195"/>
    </location>
</feature>
<dbReference type="PRINTS" id="PR01436">
    <property type="entry name" value="NADHDHGNASE2"/>
</dbReference>
<feature type="domain" description="NADH dehydrogenase subunit 2 C-terminal" evidence="19">
    <location>
        <begin position="290"/>
        <end position="342"/>
    </location>
</feature>
<keyword evidence="8 17" id="KW-0999">Mitochondrion inner membrane</keyword>
<dbReference type="PANTHER" id="PTHR46552">
    <property type="entry name" value="NADH-UBIQUINONE OXIDOREDUCTASE CHAIN 2"/>
    <property type="match status" value="1"/>
</dbReference>
<dbReference type="InterPro" id="IPR010933">
    <property type="entry name" value="NADH_DH_su2_C"/>
</dbReference>
<keyword evidence="11 17" id="KW-1133">Transmembrane helix</keyword>
<evidence type="ECO:0000256" key="17">
    <source>
        <dbReference type="RuleBase" id="RU003403"/>
    </source>
</evidence>
<dbReference type="Pfam" id="PF00361">
    <property type="entry name" value="Proton_antipo_M"/>
    <property type="match status" value="1"/>
</dbReference>
<feature type="transmembrane region" description="Helical" evidence="17">
    <location>
        <begin position="153"/>
        <end position="171"/>
    </location>
</feature>
<keyword evidence="10 17" id="KW-0249">Electron transport</keyword>
<dbReference type="EMBL" id="DQ335582">
    <property type="protein sequence ID" value="ABC84556.1"/>
    <property type="molecule type" value="Genomic_DNA"/>
</dbReference>
<keyword evidence="13 17" id="KW-0830">Ubiquinone</keyword>
<keyword evidence="15 17" id="KW-0472">Membrane</keyword>
<dbReference type="GO" id="GO:0006120">
    <property type="term" value="P:mitochondrial electron transport, NADH to ubiquinone"/>
    <property type="evidence" value="ECO:0007669"/>
    <property type="project" value="InterPro"/>
</dbReference>
<evidence type="ECO:0000259" key="19">
    <source>
        <dbReference type="Pfam" id="PF06444"/>
    </source>
</evidence>
<evidence type="ECO:0000256" key="8">
    <source>
        <dbReference type="ARBA" id="ARBA00022792"/>
    </source>
</evidence>
<keyword evidence="14 17" id="KW-0496">Mitochondrion</keyword>
<evidence type="ECO:0000256" key="7">
    <source>
        <dbReference type="ARBA" id="ARBA00022692"/>
    </source>
</evidence>
<evidence type="ECO:0000256" key="9">
    <source>
        <dbReference type="ARBA" id="ARBA00022967"/>
    </source>
</evidence>
<feature type="transmembrane region" description="Helical" evidence="17">
    <location>
        <begin position="96"/>
        <end position="115"/>
    </location>
</feature>
<evidence type="ECO:0000256" key="10">
    <source>
        <dbReference type="ARBA" id="ARBA00022982"/>
    </source>
</evidence>
<feature type="transmembrane region" description="Helical" evidence="17">
    <location>
        <begin position="239"/>
        <end position="256"/>
    </location>
</feature>
<keyword evidence="9 17" id="KW-1278">Translocase</keyword>
<dbReference type="InterPro" id="IPR001750">
    <property type="entry name" value="ND/Mrp_TM"/>
</dbReference>
<keyword evidence="5" id="KW-0813">Transport</keyword>
<evidence type="ECO:0000313" key="20">
    <source>
        <dbReference type="EMBL" id="ABC84556.1"/>
    </source>
</evidence>
<comment type="catalytic activity">
    <reaction evidence="16 17">
        <text>a ubiquinone + NADH + 5 H(+)(in) = a ubiquinol + NAD(+) + 4 H(+)(out)</text>
        <dbReference type="Rhea" id="RHEA:29091"/>
        <dbReference type="Rhea" id="RHEA-COMP:9565"/>
        <dbReference type="Rhea" id="RHEA-COMP:9566"/>
        <dbReference type="ChEBI" id="CHEBI:15378"/>
        <dbReference type="ChEBI" id="CHEBI:16389"/>
        <dbReference type="ChEBI" id="CHEBI:17976"/>
        <dbReference type="ChEBI" id="CHEBI:57540"/>
        <dbReference type="ChEBI" id="CHEBI:57945"/>
        <dbReference type="EC" id="7.1.1.2"/>
    </reaction>
</comment>
<name>A9X452_9SAUR</name>
<evidence type="ECO:0000256" key="4">
    <source>
        <dbReference type="ARBA" id="ARBA00021008"/>
    </source>
</evidence>
<evidence type="ECO:0000256" key="16">
    <source>
        <dbReference type="ARBA" id="ARBA00049551"/>
    </source>
</evidence>
<evidence type="ECO:0000256" key="15">
    <source>
        <dbReference type="ARBA" id="ARBA00023136"/>
    </source>
</evidence>
<gene>
    <name evidence="20" type="primary">ND2</name>
</gene>
<dbReference type="InterPro" id="IPR003917">
    <property type="entry name" value="NADH_UbQ_OxRdtase_chain2"/>
</dbReference>
<evidence type="ECO:0000256" key="5">
    <source>
        <dbReference type="ARBA" id="ARBA00022448"/>
    </source>
</evidence>
<dbReference type="GO" id="GO:0008137">
    <property type="term" value="F:NADH dehydrogenase (ubiquinone) activity"/>
    <property type="evidence" value="ECO:0007669"/>
    <property type="project" value="UniProtKB-EC"/>
</dbReference>
<dbReference type="InterPro" id="IPR050175">
    <property type="entry name" value="Complex_I_Subunit_2"/>
</dbReference>
<dbReference type="Pfam" id="PF06444">
    <property type="entry name" value="NADH_dehy_S2_C"/>
    <property type="match status" value="1"/>
</dbReference>
<dbReference type="AlphaFoldDB" id="A9X452"/>
<dbReference type="EC" id="7.1.1.2" evidence="3 17"/>
<evidence type="ECO:0000256" key="12">
    <source>
        <dbReference type="ARBA" id="ARBA00023027"/>
    </source>
</evidence>
<comment type="similarity">
    <text evidence="2 17">Belongs to the complex I subunit 2 family.</text>
</comment>
<organism evidence="20">
    <name type="scientific">Kinyongia asheorum</name>
    <name type="common">Mount-Nyiro bearded chameleon</name>
    <dbReference type="NCBI Taxonomy" id="2604946"/>
    <lineage>
        <taxon>Eukaryota</taxon>
        <taxon>Metazoa</taxon>
        <taxon>Chordata</taxon>
        <taxon>Craniata</taxon>
        <taxon>Vertebrata</taxon>
        <taxon>Euteleostomi</taxon>
        <taxon>Lepidosauria</taxon>
        <taxon>Squamata</taxon>
        <taxon>Bifurcata</taxon>
        <taxon>Unidentata</taxon>
        <taxon>Episquamata</taxon>
        <taxon>Toxicofera</taxon>
        <taxon>Iguania</taxon>
        <taxon>Acrodonta</taxon>
        <taxon>Chamaeleonidae</taxon>
        <taxon>Kinyongia</taxon>
    </lineage>
</organism>
<feature type="transmembrane region" description="Helical" evidence="17">
    <location>
        <begin position="201"/>
        <end position="219"/>
    </location>
</feature>
<evidence type="ECO:0000256" key="11">
    <source>
        <dbReference type="ARBA" id="ARBA00022989"/>
    </source>
</evidence>
<protein>
    <recommendedName>
        <fullName evidence="4 17">NADH-ubiquinone oxidoreductase chain 2</fullName>
        <ecNumber evidence="3 17">7.1.1.2</ecNumber>
    </recommendedName>
</protein>
<accession>A9X452</accession>
<evidence type="ECO:0000259" key="18">
    <source>
        <dbReference type="Pfam" id="PF00361"/>
    </source>
</evidence>
<evidence type="ECO:0000256" key="13">
    <source>
        <dbReference type="ARBA" id="ARBA00023075"/>
    </source>
</evidence>
<proteinExistence type="inferred from homology"/>
<evidence type="ECO:0000256" key="2">
    <source>
        <dbReference type="ARBA" id="ARBA00007012"/>
    </source>
</evidence>
<reference evidence="20" key="1">
    <citation type="submission" date="2005-12" db="EMBL/GenBank/DDBJ databases">
        <title>Altileo asheorum g.n., sp.n., a new montane chameleon from the Nyiru range, northern Kenya, with notes on the molecular phylogeny of chameleons of eastern equatorial Africa.</title>
        <authorList>
            <person name="Koreny L."/>
            <person name="Necas P."/>
            <person name="Modry D."/>
        </authorList>
    </citation>
    <scope>NUCLEOTIDE SEQUENCE</scope>
</reference>
<dbReference type="PANTHER" id="PTHR46552:SF1">
    <property type="entry name" value="NADH-UBIQUINONE OXIDOREDUCTASE CHAIN 2"/>
    <property type="match status" value="1"/>
</dbReference>
<evidence type="ECO:0000256" key="1">
    <source>
        <dbReference type="ARBA" id="ARBA00004448"/>
    </source>
</evidence>
<comment type="function">
    <text evidence="17">Core subunit of the mitochondrial membrane respiratory chain NADH dehydrogenase (Complex I) which catalyzes electron transfer from NADH through the respiratory chain, using ubiquinone as an electron acceptor. Essential for the catalytic activity and assembly of complex I.</text>
</comment>
<geneLocation type="mitochondrion" evidence="20"/>
<dbReference type="GO" id="GO:0005743">
    <property type="term" value="C:mitochondrial inner membrane"/>
    <property type="evidence" value="ECO:0007669"/>
    <property type="project" value="UniProtKB-SubCell"/>
</dbReference>
<feature type="domain" description="NADH:quinone oxidoreductase/Mrp antiporter transmembrane" evidence="18">
    <location>
        <begin position="25"/>
        <end position="288"/>
    </location>
</feature>
<feature type="transmembrane region" description="Helical" evidence="17">
    <location>
        <begin position="57"/>
        <end position="76"/>
    </location>
</feature>
<keyword evidence="12 17" id="KW-0520">NAD</keyword>
<feature type="transmembrane region" description="Helical" evidence="17">
    <location>
        <begin position="276"/>
        <end position="294"/>
    </location>
</feature>
<feature type="transmembrane region" description="Helical" evidence="17">
    <location>
        <begin position="324"/>
        <end position="346"/>
    </location>
</feature>
<evidence type="ECO:0000256" key="14">
    <source>
        <dbReference type="ARBA" id="ARBA00023128"/>
    </source>
</evidence>
<evidence type="ECO:0000256" key="3">
    <source>
        <dbReference type="ARBA" id="ARBA00012944"/>
    </source>
</evidence>
<keyword evidence="7 17" id="KW-0812">Transmembrane</keyword>
<keyword evidence="6 17" id="KW-0679">Respiratory chain</keyword>
<evidence type="ECO:0000256" key="6">
    <source>
        <dbReference type="ARBA" id="ARBA00022660"/>
    </source>
</evidence>
<sequence>MNLLTQLMTSFNLLMGTVITASSFHWLMAWAGLELNMLSILGIIMKSKHPRSTEASIKYFLTQVIASTLMLFSSTVNAIQTGQWDISQMTDKYACTTLLLAMMMKIGAAPTYFWLPEVMQGTSTITALVIASWQKIAPITILFMTHNHLPPKIMMAIGIMSTAVGGWGSINQTQLRKLMAYSSITNLGWTMVIFSTSPHAAVLNIIIYLVLLLPTFTLIKMTSTKTLQELTTTWTSNPMAGILLTLVLLSLSGLPPLTGFTPKLLILNELISHDHIMTAAVMVTLSLINLFFYIRVTYIMSMTTPPITMSTPMKWRLISPQQKLTSLLIPPSLTALPLLPIIAAWLTG</sequence>
<comment type="subcellular location">
    <subcellularLocation>
        <location evidence="1 17">Mitochondrion inner membrane</location>
        <topology evidence="1 17">Multi-pass membrane protein</topology>
    </subcellularLocation>
</comment>